<dbReference type="InterPro" id="IPR001005">
    <property type="entry name" value="SANT/Myb"/>
</dbReference>
<feature type="domain" description="Myb-like" evidence="6">
    <location>
        <begin position="63"/>
        <end position="110"/>
    </location>
</feature>
<feature type="domain" description="HTH myb-type" evidence="7">
    <location>
        <begin position="63"/>
        <end position="114"/>
    </location>
</feature>
<organism evidence="8 9">
    <name type="scientific">Bombardia bombarda</name>
    <dbReference type="NCBI Taxonomy" id="252184"/>
    <lineage>
        <taxon>Eukaryota</taxon>
        <taxon>Fungi</taxon>
        <taxon>Dikarya</taxon>
        <taxon>Ascomycota</taxon>
        <taxon>Pezizomycotina</taxon>
        <taxon>Sordariomycetes</taxon>
        <taxon>Sordariomycetidae</taxon>
        <taxon>Sordariales</taxon>
        <taxon>Lasiosphaeriaceae</taxon>
        <taxon>Bombardia</taxon>
    </lineage>
</organism>
<dbReference type="InterPro" id="IPR009057">
    <property type="entry name" value="Homeodomain-like_sf"/>
</dbReference>
<accession>A0AA40BVL3</accession>
<feature type="domain" description="Myb-like" evidence="6">
    <location>
        <begin position="4"/>
        <end position="59"/>
    </location>
</feature>
<protein>
    <submittedName>
        <fullName evidence="8">Uncharacterized protein</fullName>
    </submittedName>
</protein>
<evidence type="ECO:0000256" key="4">
    <source>
        <dbReference type="ARBA" id="ARBA00023242"/>
    </source>
</evidence>
<dbReference type="SMART" id="SM00717">
    <property type="entry name" value="SANT"/>
    <property type="match status" value="3"/>
</dbReference>
<dbReference type="SUPFAM" id="SSF46689">
    <property type="entry name" value="Homeodomain-like"/>
    <property type="match status" value="2"/>
</dbReference>
<dbReference type="Pfam" id="PF00249">
    <property type="entry name" value="Myb_DNA-binding"/>
    <property type="match status" value="1"/>
</dbReference>
<evidence type="ECO:0000313" key="8">
    <source>
        <dbReference type="EMBL" id="KAK0615278.1"/>
    </source>
</evidence>
<dbReference type="GO" id="GO:0000978">
    <property type="term" value="F:RNA polymerase II cis-regulatory region sequence-specific DNA binding"/>
    <property type="evidence" value="ECO:0007669"/>
    <property type="project" value="TreeGrafter"/>
</dbReference>
<dbReference type="Gene3D" id="1.10.10.60">
    <property type="entry name" value="Homeodomain-like"/>
    <property type="match status" value="3"/>
</dbReference>
<dbReference type="InterPro" id="IPR017930">
    <property type="entry name" value="Myb_dom"/>
</dbReference>
<comment type="caution">
    <text evidence="8">The sequence shown here is derived from an EMBL/GenBank/DDBJ whole genome shotgun (WGS) entry which is preliminary data.</text>
</comment>
<evidence type="ECO:0000313" key="9">
    <source>
        <dbReference type="Proteomes" id="UP001174934"/>
    </source>
</evidence>
<dbReference type="GO" id="GO:0042796">
    <property type="term" value="P:snRNA transcription by RNA polymerase III"/>
    <property type="evidence" value="ECO:0007669"/>
    <property type="project" value="TreeGrafter"/>
</dbReference>
<gene>
    <name evidence="8" type="ORF">B0T17DRAFT_382077</name>
</gene>
<dbReference type="GO" id="GO:0042795">
    <property type="term" value="P:snRNA transcription by RNA polymerase II"/>
    <property type="evidence" value="ECO:0007669"/>
    <property type="project" value="TreeGrafter"/>
</dbReference>
<feature type="region of interest" description="Disordered" evidence="5">
    <location>
        <begin position="235"/>
        <end position="264"/>
    </location>
</feature>
<dbReference type="InterPro" id="IPR051575">
    <property type="entry name" value="Myb-like_DNA-bd"/>
</dbReference>
<evidence type="ECO:0000259" key="7">
    <source>
        <dbReference type="PROSITE" id="PS51294"/>
    </source>
</evidence>
<dbReference type="GO" id="GO:0001006">
    <property type="term" value="F:RNA polymerase III type 3 promoter sequence-specific DNA binding"/>
    <property type="evidence" value="ECO:0007669"/>
    <property type="project" value="TreeGrafter"/>
</dbReference>
<dbReference type="PROSITE" id="PS50090">
    <property type="entry name" value="MYB_LIKE"/>
    <property type="match status" value="3"/>
</dbReference>
<evidence type="ECO:0000256" key="2">
    <source>
        <dbReference type="ARBA" id="ARBA00023125"/>
    </source>
</evidence>
<sequence>MDIKRQRGRRRWTEGEDAILYDEAMKQSASGSARDWHRIATRLPGRTNKDCRKRWVNKVCGGLKKGLWDSEEDRRLQDAVEKHGLRWPLIANEVGFRSPDQCAKRWQYGLDPRLKHREWTPDEDKLLLGLVAEQGRKWKSIQHRHYPTRSRIDLKNRYTILIRRLGSSDTNIDVELEDDASDDSGITTDSEEGDHSSIHSEIIYNSIEVATHHHQQQQHHTNQEPQQPDWITETSTAFQSSLDDSGSLHHLTDLSPDNRHTQNRIPAMDFLESVTPRSGSISYDMPTIFPWDEMSNLSFPHFLGTPFSSSNTNSSGGGGTSTPRGPGCIDTKVQYETGLLSPMSHPSSLLGDALSLPADLPGAGANVDISAGNASCQGAGPMKQAELFTVCIAVENCDRDTLNYLLGVTKPIKGKVKMQITM</sequence>
<dbReference type="GO" id="GO:0019185">
    <property type="term" value="C:snRNA-activating protein complex"/>
    <property type="evidence" value="ECO:0007669"/>
    <property type="project" value="TreeGrafter"/>
</dbReference>
<feature type="region of interest" description="Disordered" evidence="5">
    <location>
        <begin position="309"/>
        <end position="328"/>
    </location>
</feature>
<dbReference type="EMBL" id="JAULSR010000007">
    <property type="protein sequence ID" value="KAK0615278.1"/>
    <property type="molecule type" value="Genomic_DNA"/>
</dbReference>
<feature type="compositionally biased region" description="Basic and acidic residues" evidence="5">
    <location>
        <begin position="246"/>
        <end position="260"/>
    </location>
</feature>
<dbReference type="CDD" id="cd00167">
    <property type="entry name" value="SANT"/>
    <property type="match status" value="3"/>
</dbReference>
<keyword evidence="9" id="KW-1185">Reference proteome</keyword>
<keyword evidence="2" id="KW-0238">DNA-binding</keyword>
<reference evidence="8" key="1">
    <citation type="submission" date="2023-06" db="EMBL/GenBank/DDBJ databases">
        <title>Genome-scale phylogeny and comparative genomics of the fungal order Sordariales.</title>
        <authorList>
            <consortium name="Lawrence Berkeley National Laboratory"/>
            <person name="Hensen N."/>
            <person name="Bonometti L."/>
            <person name="Westerberg I."/>
            <person name="Brannstrom I.O."/>
            <person name="Guillou S."/>
            <person name="Cros-Aarteil S."/>
            <person name="Calhoun S."/>
            <person name="Haridas S."/>
            <person name="Kuo A."/>
            <person name="Mondo S."/>
            <person name="Pangilinan J."/>
            <person name="Riley R."/>
            <person name="LaButti K."/>
            <person name="Andreopoulos B."/>
            <person name="Lipzen A."/>
            <person name="Chen C."/>
            <person name="Yanf M."/>
            <person name="Daum C."/>
            <person name="Ng V."/>
            <person name="Clum A."/>
            <person name="Steindorff A."/>
            <person name="Ohm R."/>
            <person name="Martin F."/>
            <person name="Silar P."/>
            <person name="Natvig D."/>
            <person name="Lalanne C."/>
            <person name="Gautier V."/>
            <person name="Ament-velasquez S.L."/>
            <person name="Kruys A."/>
            <person name="Hutchinson M.I."/>
            <person name="Powell A.J."/>
            <person name="Barry K."/>
            <person name="Miller A.N."/>
            <person name="Grigoriev I.V."/>
            <person name="Debuchy R."/>
            <person name="Gladieux P."/>
            <person name="Thoren M.H."/>
            <person name="Johannesson H."/>
        </authorList>
    </citation>
    <scope>NUCLEOTIDE SEQUENCE</scope>
    <source>
        <strain evidence="8">SMH3391-2</strain>
    </source>
</reference>
<evidence type="ECO:0000259" key="6">
    <source>
        <dbReference type="PROSITE" id="PS50090"/>
    </source>
</evidence>
<feature type="compositionally biased region" description="Acidic residues" evidence="5">
    <location>
        <begin position="173"/>
        <end position="182"/>
    </location>
</feature>
<name>A0AA40BVL3_9PEZI</name>
<evidence type="ECO:0000256" key="3">
    <source>
        <dbReference type="ARBA" id="ARBA00023163"/>
    </source>
</evidence>
<proteinExistence type="predicted"/>
<feature type="region of interest" description="Disordered" evidence="5">
    <location>
        <begin position="173"/>
        <end position="197"/>
    </location>
</feature>
<keyword evidence="1" id="KW-0805">Transcription regulation</keyword>
<dbReference type="Pfam" id="PF13921">
    <property type="entry name" value="Myb_DNA-bind_6"/>
    <property type="match status" value="1"/>
</dbReference>
<evidence type="ECO:0000256" key="5">
    <source>
        <dbReference type="SAM" id="MobiDB-lite"/>
    </source>
</evidence>
<dbReference type="AlphaFoldDB" id="A0AA40BVL3"/>
<evidence type="ECO:0000256" key="1">
    <source>
        <dbReference type="ARBA" id="ARBA00023015"/>
    </source>
</evidence>
<feature type="domain" description="HTH myb-type" evidence="7">
    <location>
        <begin position="115"/>
        <end position="166"/>
    </location>
</feature>
<feature type="domain" description="HTH myb-type" evidence="7">
    <location>
        <begin position="1"/>
        <end position="55"/>
    </location>
</feature>
<keyword evidence="3" id="KW-0804">Transcription</keyword>
<dbReference type="PANTHER" id="PTHR46621">
    <property type="entry name" value="SNRNA-ACTIVATING PROTEIN COMPLEX SUBUNIT 4"/>
    <property type="match status" value="1"/>
</dbReference>
<keyword evidence="4" id="KW-0539">Nucleus</keyword>
<dbReference type="PANTHER" id="PTHR46621:SF1">
    <property type="entry name" value="SNRNA-ACTIVATING PROTEIN COMPLEX SUBUNIT 4"/>
    <property type="match status" value="1"/>
</dbReference>
<dbReference type="Proteomes" id="UP001174934">
    <property type="component" value="Unassembled WGS sequence"/>
</dbReference>
<dbReference type="PROSITE" id="PS51294">
    <property type="entry name" value="HTH_MYB"/>
    <property type="match status" value="3"/>
</dbReference>
<feature type="domain" description="Myb-like" evidence="6">
    <location>
        <begin position="111"/>
        <end position="162"/>
    </location>
</feature>